<accession>A0A1F4XXV7</accession>
<dbReference type="GO" id="GO:0051087">
    <property type="term" value="F:protein-folding chaperone binding"/>
    <property type="evidence" value="ECO:0007669"/>
    <property type="project" value="TreeGrafter"/>
</dbReference>
<comment type="similarity">
    <text evidence="1 3">Belongs to the GroES chaperonin family.</text>
</comment>
<dbReference type="EMBL" id="MEWZ01000020">
    <property type="protein sequence ID" value="OGC86540.1"/>
    <property type="molecule type" value="Genomic_DNA"/>
</dbReference>
<reference evidence="4 5" key="1">
    <citation type="journal article" date="2016" name="Nat. Commun.">
        <title>Thousands of microbial genomes shed light on interconnected biogeochemical processes in an aquifer system.</title>
        <authorList>
            <person name="Anantharaman K."/>
            <person name="Brown C.T."/>
            <person name="Hug L.A."/>
            <person name="Sharon I."/>
            <person name="Castelle C.J."/>
            <person name="Probst A.J."/>
            <person name="Thomas B.C."/>
            <person name="Singh A."/>
            <person name="Wilkins M.J."/>
            <person name="Karaoz U."/>
            <person name="Brodie E.L."/>
            <person name="Williams K.H."/>
            <person name="Hubbard S.S."/>
            <person name="Banfield J.F."/>
        </authorList>
    </citation>
    <scope>NUCLEOTIDE SEQUENCE [LARGE SCALE GENOMIC DNA]</scope>
</reference>
<dbReference type="PRINTS" id="PR00297">
    <property type="entry name" value="CHAPERONIN10"/>
</dbReference>
<name>A0A1F4XXV7_9BACT</name>
<dbReference type="SUPFAM" id="SSF50129">
    <property type="entry name" value="GroES-like"/>
    <property type="match status" value="1"/>
</dbReference>
<dbReference type="GO" id="GO:0046872">
    <property type="term" value="F:metal ion binding"/>
    <property type="evidence" value="ECO:0007669"/>
    <property type="project" value="TreeGrafter"/>
</dbReference>
<protein>
    <recommendedName>
        <fullName evidence="3">10 kDa chaperonin</fullName>
    </recommendedName>
</protein>
<keyword evidence="2 3" id="KW-0143">Chaperone</keyword>
<dbReference type="InterPro" id="IPR011032">
    <property type="entry name" value="GroES-like_sf"/>
</dbReference>
<evidence type="ECO:0000256" key="3">
    <source>
        <dbReference type="RuleBase" id="RU000535"/>
    </source>
</evidence>
<dbReference type="GO" id="GO:0051082">
    <property type="term" value="F:unfolded protein binding"/>
    <property type="evidence" value="ECO:0007669"/>
    <property type="project" value="TreeGrafter"/>
</dbReference>
<dbReference type="AlphaFoldDB" id="A0A1F4XXV7"/>
<evidence type="ECO:0000313" key="4">
    <source>
        <dbReference type="EMBL" id="OGC86540.1"/>
    </source>
</evidence>
<evidence type="ECO:0000256" key="2">
    <source>
        <dbReference type="ARBA" id="ARBA00023186"/>
    </source>
</evidence>
<proteinExistence type="inferred from homology"/>
<evidence type="ECO:0000256" key="1">
    <source>
        <dbReference type="ARBA" id="ARBA00006975"/>
    </source>
</evidence>
<comment type="caution">
    <text evidence="4">The sequence shown here is derived from an EMBL/GenBank/DDBJ whole genome shotgun (WGS) entry which is preliminary data.</text>
</comment>
<dbReference type="Pfam" id="PF00166">
    <property type="entry name" value="Cpn10"/>
    <property type="match status" value="1"/>
</dbReference>
<dbReference type="InterPro" id="IPR037124">
    <property type="entry name" value="Chaperonin_GroES_sf"/>
</dbReference>
<dbReference type="Gene3D" id="2.30.33.40">
    <property type="entry name" value="GroES chaperonin"/>
    <property type="match status" value="1"/>
</dbReference>
<dbReference type="Proteomes" id="UP000178585">
    <property type="component" value="Unassembled WGS sequence"/>
</dbReference>
<dbReference type="FunFam" id="2.30.33.40:FF:000001">
    <property type="entry name" value="10 kDa chaperonin"/>
    <property type="match status" value="1"/>
</dbReference>
<sequence>MSPAGDRVLVRNIAPEEVTSFGIIIPDTNKEKSEEGVIIAVGPGKKNDEGKLIPVSYSVGMRVRFSYGDEIKINGIDHMLVHEDNITAVINK</sequence>
<dbReference type="GO" id="GO:0044183">
    <property type="term" value="F:protein folding chaperone"/>
    <property type="evidence" value="ECO:0007669"/>
    <property type="project" value="InterPro"/>
</dbReference>
<comment type="subunit">
    <text evidence="3">Heptamer of 7 subunits arranged in a ring.</text>
</comment>
<organism evidence="4 5">
    <name type="scientific">Candidatus Adlerbacteria bacterium RIFCSPLOWO2_01_FULL_54_21b</name>
    <dbReference type="NCBI Taxonomy" id="1797245"/>
    <lineage>
        <taxon>Bacteria</taxon>
        <taxon>Candidatus Adleribacteriota</taxon>
    </lineage>
</organism>
<dbReference type="CDD" id="cd00320">
    <property type="entry name" value="cpn10"/>
    <property type="match status" value="1"/>
</dbReference>
<comment type="function">
    <text evidence="3">Together with the chaperonin GroEL, plays an essential role in assisting protein folding. The GroEL-GroES system forms a nano-cage that allows encapsulation of the non-native substrate proteins and provides a physical environment optimized to promote and accelerate protein folding. GroES binds to the apical surface of the GroEL ring, thereby capping the opening of the GroEL channel.</text>
</comment>
<dbReference type="InterPro" id="IPR020818">
    <property type="entry name" value="Chaperonin_GroES"/>
</dbReference>
<evidence type="ECO:0000313" key="5">
    <source>
        <dbReference type="Proteomes" id="UP000178585"/>
    </source>
</evidence>
<dbReference type="GO" id="GO:0005524">
    <property type="term" value="F:ATP binding"/>
    <property type="evidence" value="ECO:0007669"/>
    <property type="project" value="InterPro"/>
</dbReference>
<dbReference type="PANTHER" id="PTHR10772:SF63">
    <property type="entry name" value="20 KDA CHAPERONIN, CHLOROPLASTIC"/>
    <property type="match status" value="1"/>
</dbReference>
<dbReference type="PANTHER" id="PTHR10772">
    <property type="entry name" value="10 KDA HEAT SHOCK PROTEIN"/>
    <property type="match status" value="1"/>
</dbReference>
<dbReference type="SMART" id="SM00883">
    <property type="entry name" value="Cpn10"/>
    <property type="match status" value="1"/>
</dbReference>
<gene>
    <name evidence="4" type="ORF">A2949_01240</name>
</gene>
<dbReference type="STRING" id="1797245.A2949_01240"/>